<dbReference type="InParanoid" id="A0A395JMP8"/>
<accession>A0A395JMP8</accession>
<evidence type="ECO:0000313" key="1">
    <source>
        <dbReference type="EMBL" id="RBP52819.1"/>
    </source>
</evidence>
<name>A0A395JMP8_9GAMM</name>
<reference evidence="1 2" key="1">
    <citation type="submission" date="2018-06" db="EMBL/GenBank/DDBJ databases">
        <title>Genomic Encyclopedia of Type Strains, Phase IV (KMG-IV): sequencing the most valuable type-strain genomes for metagenomic binning, comparative biology and taxonomic classification.</title>
        <authorList>
            <person name="Goeker M."/>
        </authorList>
    </citation>
    <scope>NUCLEOTIDE SEQUENCE [LARGE SCALE GENOMIC DNA]</scope>
    <source>
        <strain evidence="1 2">DSM 24032</strain>
    </source>
</reference>
<keyword evidence="2" id="KW-1185">Reference proteome</keyword>
<organism evidence="1 2">
    <name type="scientific">Arenicella xantha</name>
    <dbReference type="NCBI Taxonomy" id="644221"/>
    <lineage>
        <taxon>Bacteria</taxon>
        <taxon>Pseudomonadati</taxon>
        <taxon>Pseudomonadota</taxon>
        <taxon>Gammaproteobacteria</taxon>
        <taxon>Arenicellales</taxon>
        <taxon>Arenicellaceae</taxon>
        <taxon>Arenicella</taxon>
    </lineage>
</organism>
<dbReference type="RefSeq" id="WP_113952437.1">
    <property type="nucleotide sequence ID" value="NZ_QNRT01000001.1"/>
</dbReference>
<proteinExistence type="predicted"/>
<comment type="caution">
    <text evidence="1">The sequence shown here is derived from an EMBL/GenBank/DDBJ whole genome shotgun (WGS) entry which is preliminary data.</text>
</comment>
<dbReference type="EMBL" id="QNRT01000001">
    <property type="protein sequence ID" value="RBP52819.1"/>
    <property type="molecule type" value="Genomic_DNA"/>
</dbReference>
<evidence type="ECO:0000313" key="2">
    <source>
        <dbReference type="Proteomes" id="UP000253083"/>
    </source>
</evidence>
<sequence length="394" mass="43968">MKNLLIILVFIAIILFAGKFYVEYSYEKALDDGISMISSYADVQYDRVELGLDGSLSLHKLDVKIRTSGDSVTVSEIKMESSDRFLALKGDSAFDGGKFPDSFSLSIDRLEMDSDLIELAPEKDQCRNFNSSFVYSKLGLERIRADGRFSFDFRDPYNATVGLYYNDDISTTDFQWLINGAEIGSVAMTGEMPIKEMSVSMELSADVANAVAEFCAAKFEITPEEFLVKVVGSSKYSINSFGADLGPDFRAALIKFMRGGSQIELQSTPSKQLLDIGNAQFFKAKDVVRWLNLKMSADGVAVPINVIEQVKPKKVQKKVKQGKYSKIKVSQARNYLEQTIRIKRTDDRSSVKGRLLSVTGDSLNVEIYRYTGVMTFSVPKSDIASLEVYTIIEE</sequence>
<protein>
    <submittedName>
        <fullName evidence="1">Uncharacterized protein</fullName>
    </submittedName>
</protein>
<gene>
    <name evidence="1" type="ORF">DFR28_101203</name>
</gene>
<dbReference type="Proteomes" id="UP000253083">
    <property type="component" value="Unassembled WGS sequence"/>
</dbReference>
<dbReference type="AlphaFoldDB" id="A0A395JMP8"/>